<organism evidence="1 2">
    <name type="scientific">Pleurodeles waltl</name>
    <name type="common">Iberian ribbed newt</name>
    <dbReference type="NCBI Taxonomy" id="8319"/>
    <lineage>
        <taxon>Eukaryota</taxon>
        <taxon>Metazoa</taxon>
        <taxon>Chordata</taxon>
        <taxon>Craniata</taxon>
        <taxon>Vertebrata</taxon>
        <taxon>Euteleostomi</taxon>
        <taxon>Amphibia</taxon>
        <taxon>Batrachia</taxon>
        <taxon>Caudata</taxon>
        <taxon>Salamandroidea</taxon>
        <taxon>Salamandridae</taxon>
        <taxon>Pleurodelinae</taxon>
        <taxon>Pleurodeles</taxon>
    </lineage>
</organism>
<accession>A0AAV7UD57</accession>
<sequence>MQALENALRCFATRDARGPRVGLSTAIEYRHRLGWETPQVATPSGVLVEELIDFEMILSDVPGVTCGRFSAASNDEWEAATLGLIEGRVSALGGPESGVRRRAVTSGLPDLHPPRLGHGCALPPPAFRLRFNIHRSGAGFYLSVAVALCCTGILPCGSGPLYPVVRLGAIAVPLGSVSQSGSIPTRVQVLPPFYLFPWGVPMIASPLRSIFLCADVGAA</sequence>
<name>A0AAV7UD57_PLEWA</name>
<dbReference type="EMBL" id="JANPWB010000005">
    <property type="protein sequence ID" value="KAJ1186880.1"/>
    <property type="molecule type" value="Genomic_DNA"/>
</dbReference>
<comment type="caution">
    <text evidence="1">The sequence shown here is derived from an EMBL/GenBank/DDBJ whole genome shotgun (WGS) entry which is preliminary data.</text>
</comment>
<dbReference type="Proteomes" id="UP001066276">
    <property type="component" value="Chromosome 3_1"/>
</dbReference>
<reference evidence="1" key="1">
    <citation type="journal article" date="2022" name="bioRxiv">
        <title>Sequencing and chromosome-scale assembly of the giantPleurodeles waltlgenome.</title>
        <authorList>
            <person name="Brown T."/>
            <person name="Elewa A."/>
            <person name="Iarovenko S."/>
            <person name="Subramanian E."/>
            <person name="Araus A.J."/>
            <person name="Petzold A."/>
            <person name="Susuki M."/>
            <person name="Suzuki K.-i.T."/>
            <person name="Hayashi T."/>
            <person name="Toyoda A."/>
            <person name="Oliveira C."/>
            <person name="Osipova E."/>
            <person name="Leigh N.D."/>
            <person name="Simon A."/>
            <person name="Yun M.H."/>
        </authorList>
    </citation>
    <scope>NUCLEOTIDE SEQUENCE</scope>
    <source>
        <strain evidence="1">20211129_DDA</strain>
        <tissue evidence="1">Liver</tissue>
    </source>
</reference>
<proteinExistence type="predicted"/>
<evidence type="ECO:0000313" key="2">
    <source>
        <dbReference type="Proteomes" id="UP001066276"/>
    </source>
</evidence>
<dbReference type="AlphaFoldDB" id="A0AAV7UD57"/>
<evidence type="ECO:0000313" key="1">
    <source>
        <dbReference type="EMBL" id="KAJ1186880.1"/>
    </source>
</evidence>
<keyword evidence="2" id="KW-1185">Reference proteome</keyword>
<gene>
    <name evidence="1" type="ORF">NDU88_003660</name>
</gene>
<protein>
    <submittedName>
        <fullName evidence="1">Uncharacterized protein</fullName>
    </submittedName>
</protein>